<feature type="region of interest" description="Disordered" evidence="2">
    <location>
        <begin position="325"/>
        <end position="359"/>
    </location>
</feature>
<dbReference type="EMBL" id="HBIJ01001272">
    <property type="protein sequence ID" value="CAE0360215.1"/>
    <property type="molecule type" value="Transcribed_RNA"/>
</dbReference>
<reference evidence="3" key="1">
    <citation type="submission" date="2021-01" db="EMBL/GenBank/DDBJ databases">
        <authorList>
            <person name="Corre E."/>
            <person name="Pelletier E."/>
            <person name="Niang G."/>
            <person name="Scheremetjew M."/>
            <person name="Finn R."/>
            <person name="Kale V."/>
            <person name="Holt S."/>
            <person name="Cochrane G."/>
            <person name="Meng A."/>
            <person name="Brown T."/>
            <person name="Cohen L."/>
        </authorList>
    </citation>
    <scope>NUCLEOTIDE SEQUENCE</scope>
    <source>
        <strain evidence="3">CCMP1510</strain>
    </source>
</reference>
<evidence type="ECO:0000313" key="4">
    <source>
        <dbReference type="EMBL" id="CAE0360216.1"/>
    </source>
</evidence>
<evidence type="ECO:0000256" key="2">
    <source>
        <dbReference type="SAM" id="MobiDB-lite"/>
    </source>
</evidence>
<accession>A0A6S8ATQ9</accession>
<feature type="compositionally biased region" description="Low complexity" evidence="2">
    <location>
        <begin position="325"/>
        <end position="335"/>
    </location>
</feature>
<organism evidence="3">
    <name type="scientific">Aureoumbra lagunensis</name>
    <dbReference type="NCBI Taxonomy" id="44058"/>
    <lineage>
        <taxon>Eukaryota</taxon>
        <taxon>Sar</taxon>
        <taxon>Stramenopiles</taxon>
        <taxon>Ochrophyta</taxon>
        <taxon>Pelagophyceae</taxon>
        <taxon>Pelagomonadales</taxon>
        <taxon>Aureoumbra</taxon>
    </lineage>
</organism>
<keyword evidence="1" id="KW-0175">Coiled coil</keyword>
<proteinExistence type="predicted"/>
<dbReference type="AlphaFoldDB" id="A0A6S8ATQ9"/>
<feature type="compositionally biased region" description="Low complexity" evidence="2">
    <location>
        <begin position="280"/>
        <end position="289"/>
    </location>
</feature>
<feature type="coiled-coil region" evidence="1">
    <location>
        <begin position="33"/>
        <end position="67"/>
    </location>
</feature>
<evidence type="ECO:0000313" key="3">
    <source>
        <dbReference type="EMBL" id="CAE0360215.1"/>
    </source>
</evidence>
<evidence type="ECO:0000256" key="1">
    <source>
        <dbReference type="SAM" id="Coils"/>
    </source>
</evidence>
<feature type="region of interest" description="Disordered" evidence="2">
    <location>
        <begin position="267"/>
        <end position="306"/>
    </location>
</feature>
<protein>
    <submittedName>
        <fullName evidence="3">Uncharacterized protein</fullName>
    </submittedName>
</protein>
<dbReference type="EMBL" id="HBIJ01001273">
    <property type="protein sequence ID" value="CAE0360216.1"/>
    <property type="molecule type" value="Transcribed_RNA"/>
</dbReference>
<sequence>MMEREEKVYLGLKEVEETLSQERALHHKCRTERNELSLRFKREKQRVLELERANAELKSRCAALEVSGFEERTKWAEKLRNVREQCLEDAVETFMEFLGDNIEDDTSQSVKPPQLSEIIHSAQKLIEKLDDDIILNDAGAALRETLFAIAHPYGTPPPLDPTVALPAAVSCVEFAVSVSLALLALDDDSFSGNKQQSVSTMSRPLLNVSAWMIRKLAKEDTIFSSTDVSHLSAADHSSRIQRKTPLLDVHVPKNYDKTFVHSLSTTLPLPNTQQQEATCNNSQSRSKSPPRSPYNPFLEDYDDNDHHQHVCKSDDREYMQQHLSLLPSSHLTTTPIEEETQTQKRRSSYSLYYENHDNE</sequence>
<feature type="compositionally biased region" description="Polar residues" evidence="2">
    <location>
        <begin position="267"/>
        <end position="279"/>
    </location>
</feature>
<name>A0A6S8ATQ9_9STRA</name>
<gene>
    <name evidence="3" type="ORF">ALAG00032_LOCUS945</name>
    <name evidence="4" type="ORF">ALAG00032_LOCUS946</name>
</gene>